<dbReference type="EMBL" id="BSXW01000143">
    <property type="protein sequence ID" value="GMF13129.1"/>
    <property type="molecule type" value="Genomic_DNA"/>
</dbReference>
<dbReference type="Gene3D" id="3.90.70.10">
    <property type="entry name" value="Cysteine proteinases"/>
    <property type="match status" value="2"/>
</dbReference>
<dbReference type="Gene3D" id="1.10.238.10">
    <property type="entry name" value="EF-hand"/>
    <property type="match status" value="1"/>
</dbReference>
<evidence type="ECO:0000256" key="1">
    <source>
        <dbReference type="SAM" id="MobiDB-lite"/>
    </source>
</evidence>
<gene>
    <name evidence="3" type="ORF">Plil01_000363900</name>
</gene>
<dbReference type="PANTHER" id="PTHR21646">
    <property type="entry name" value="UBIQUITIN CARBOXYL-TERMINAL HYDROLASE"/>
    <property type="match status" value="1"/>
</dbReference>
<comment type="caution">
    <text evidence="3">The sequence shown here is derived from an EMBL/GenBank/DDBJ whole genome shotgun (WGS) entry which is preliminary data.</text>
</comment>
<dbReference type="Pfam" id="PF00443">
    <property type="entry name" value="UCH"/>
    <property type="match status" value="1"/>
</dbReference>
<dbReference type="GO" id="GO:0016579">
    <property type="term" value="P:protein deubiquitination"/>
    <property type="evidence" value="ECO:0007669"/>
    <property type="project" value="InterPro"/>
</dbReference>
<dbReference type="Proteomes" id="UP001165083">
    <property type="component" value="Unassembled WGS sequence"/>
</dbReference>
<evidence type="ECO:0000313" key="4">
    <source>
        <dbReference type="Proteomes" id="UP001165083"/>
    </source>
</evidence>
<feature type="domain" description="USP" evidence="2">
    <location>
        <begin position="704"/>
        <end position="1390"/>
    </location>
</feature>
<proteinExistence type="predicted"/>
<name>A0A9W6THH3_9STRA</name>
<dbReference type="InterPro" id="IPR050185">
    <property type="entry name" value="Ub_carboxyl-term_hydrolase"/>
</dbReference>
<dbReference type="PROSITE" id="PS00973">
    <property type="entry name" value="USP_2"/>
    <property type="match status" value="1"/>
</dbReference>
<feature type="region of interest" description="Disordered" evidence="1">
    <location>
        <begin position="350"/>
        <end position="372"/>
    </location>
</feature>
<protein>
    <submittedName>
        <fullName evidence="3">Unnamed protein product</fullName>
    </submittedName>
</protein>
<dbReference type="InterPro" id="IPR038765">
    <property type="entry name" value="Papain-like_cys_pep_sf"/>
</dbReference>
<dbReference type="InterPro" id="IPR018200">
    <property type="entry name" value="USP_CS"/>
</dbReference>
<accession>A0A9W6THH3</accession>
<dbReference type="CDD" id="cd02257">
    <property type="entry name" value="Peptidase_C19"/>
    <property type="match status" value="1"/>
</dbReference>
<dbReference type="SUPFAM" id="SSF54001">
    <property type="entry name" value="Cysteine proteinases"/>
    <property type="match status" value="1"/>
</dbReference>
<dbReference type="InterPro" id="IPR028889">
    <property type="entry name" value="USP"/>
</dbReference>
<dbReference type="InterPro" id="IPR011992">
    <property type="entry name" value="EF-hand-dom_pair"/>
</dbReference>
<dbReference type="PROSITE" id="PS50235">
    <property type="entry name" value="USP_3"/>
    <property type="match status" value="1"/>
</dbReference>
<sequence length="1410" mass="157330">MMPNLIHLLSKEELEAVTNAFNRSRGHCHGLDFDRFKETLLHEAFVAIPDVLAQRLFRTWNISGSGELSFAEFNKGITLAAKGSRGEHLKMVFQMMKSTSCNQTVTRSDVLQFLHCVAFHHGPMATQSWGADELLHRLFGSSQTATLTMEKFVAVVGSNTTCARELVGWIPSISNRLLKVSAVGMFIDTTSQPLIGFEALETRDILSPKQTEDVRFELRSILFALASASPALTVGVVADRFLKAVANDSLIKTICHVWQLHSTEASGSEPRLKTFTTDDAREELKLFVLGLCCALASNPHQCYRMLFELFDEYNCGQIDVEQLGLFLQLTTGCSPLDSEREATIAIKRRGSIHSPLPSPPASPSNSSAPNTNPQVINLSNFVEVAQQQPGLSLSEVETAMMPFHFKRFSLQDKCQMLATATARHGNISLSHLLGSYFSQHKLDSDAFCLLSPNEWQKLLNEMQTNQSIMSTYTDIQVMCEEATELPSGNVLIPLPSWLLILYWHERQTRIRQLQHQSQYTPNWASNVQLHQDEETTLHGFWVRISVNLTSRDGFDRAAIFPQVIAFEQCTFQNVIDAVLFHKKWCEQSENASSRVTTMSHCQVHMGKQNTAGEIKTMIQQDELAVLSQDELGISLGSTLSSLCPSRALGNAVGYDILSFELRFSVVEVHHEEPSEKEDVSGKFELENPQCLFQSTSELPDAIPCGLTNLGNTCFMNAVLQCLTATPLLQEYFYREKLRQKQLSSRTIRTSPTQQVSKSLSEDFQELLAGIYQAGAGAVDSPKILLNSFSALSPHMADGNQQDAQEFLVCLLGHLSNELKRKPKHSSELLILSPRSHSLLANLFKTKSSGSEESGSTQQVCLKDSNGRHDRLVATEWWVSYLVNEPSIANILFSGQFKSTFICGRCKHESARFELLSSLQLSLVNDNTLYPPTDQQEVVIIVHTATARCPLRTVVQIYEYSTVSDVLVHLSSSQIKSNFGKYVIGGLGEFAIRNLMLGESNEDDKTPASVLPNPVHAFEVFEISCSGDDTAGPSTGSSQLYLRFVHRRTFLVPFYFSTPTRNALCGSPFVCSSKVGALTGPALYQMVYQRFLLGRRDAFRSTPQSSAYHYAPPFVLRRVRDDGCACSRCHWSSGCTGCLIPMSATAAELLDLENCETIAIEWDLQLHPQDPSAFWWLQSYPTRDHSSYIHYRRTKTHSLKQCLLSLCSTEHLDASCSHCQESPTTLTPHIKQLSLWSLPPILVLQLKRFHLSTTNGNYEWKKLTHSVDFPIDGLDLSEFLAPVDGAHNDSDSCTDRCSTDTLDPRVRRGIEYLLNDLNIPLSSASRSCTKYDLYAVVNHSGHGINSGHYTAQFRRPNETRWWLADDAIVTPLRVDELSPSSTAYLLFYVRQDVATGATELSDLFPSGDVTL</sequence>
<evidence type="ECO:0000313" key="3">
    <source>
        <dbReference type="EMBL" id="GMF13129.1"/>
    </source>
</evidence>
<evidence type="ECO:0000259" key="2">
    <source>
        <dbReference type="PROSITE" id="PS50235"/>
    </source>
</evidence>
<dbReference type="SUPFAM" id="SSF47473">
    <property type="entry name" value="EF-hand"/>
    <property type="match status" value="1"/>
</dbReference>
<organism evidence="3 4">
    <name type="scientific">Phytophthora lilii</name>
    <dbReference type="NCBI Taxonomy" id="2077276"/>
    <lineage>
        <taxon>Eukaryota</taxon>
        <taxon>Sar</taxon>
        <taxon>Stramenopiles</taxon>
        <taxon>Oomycota</taxon>
        <taxon>Peronosporomycetes</taxon>
        <taxon>Peronosporales</taxon>
        <taxon>Peronosporaceae</taxon>
        <taxon>Phytophthora</taxon>
    </lineage>
</organism>
<dbReference type="PROSITE" id="PS00972">
    <property type="entry name" value="USP_1"/>
    <property type="match status" value="1"/>
</dbReference>
<dbReference type="InterPro" id="IPR001394">
    <property type="entry name" value="Peptidase_C19_UCH"/>
</dbReference>
<keyword evidence="4" id="KW-1185">Reference proteome</keyword>
<dbReference type="GO" id="GO:0004843">
    <property type="term" value="F:cysteine-type deubiquitinase activity"/>
    <property type="evidence" value="ECO:0007669"/>
    <property type="project" value="InterPro"/>
</dbReference>
<dbReference type="OrthoDB" id="265776at2759"/>
<reference evidence="3" key="1">
    <citation type="submission" date="2023-04" db="EMBL/GenBank/DDBJ databases">
        <title>Phytophthora lilii NBRC 32176.</title>
        <authorList>
            <person name="Ichikawa N."/>
            <person name="Sato H."/>
            <person name="Tonouchi N."/>
        </authorList>
    </citation>
    <scope>NUCLEOTIDE SEQUENCE</scope>
    <source>
        <strain evidence="3">NBRC 32176</strain>
    </source>
</reference>